<gene>
    <name evidence="1" type="ORF">HNQ09_003026</name>
</gene>
<dbReference type="RefSeq" id="WP_184030900.1">
    <property type="nucleotide sequence ID" value="NZ_JACHFN010000013.1"/>
</dbReference>
<reference evidence="1 2" key="1">
    <citation type="submission" date="2020-08" db="EMBL/GenBank/DDBJ databases">
        <title>Genomic Encyclopedia of Type Strains, Phase IV (KMG-IV): sequencing the most valuable type-strain genomes for metagenomic binning, comparative biology and taxonomic classification.</title>
        <authorList>
            <person name="Goeker M."/>
        </authorList>
    </citation>
    <scope>NUCLEOTIDE SEQUENCE [LARGE SCALE GENOMIC DNA]</scope>
    <source>
        <strain evidence="1 2">DSM 101791</strain>
    </source>
</reference>
<sequence>MTTPSKLVYGVLNGTVYTASGPALLRAIAANVLISGEPFTMGQLRDWFGPRMVENLVLETEDDENPSEGDVPRPIADDAMLTNDNISEEQLEDYSWIEHAMREELPGSVLALGAPPSYRSGLGLREDQLSEVERLLREEGFDIVRDDALIALIEDFTIGVDGLLEAKAALTAHPLRCPVHD</sequence>
<organism evidence="1 2">
    <name type="scientific">Deinococcus budaensis</name>
    <dbReference type="NCBI Taxonomy" id="1665626"/>
    <lineage>
        <taxon>Bacteria</taxon>
        <taxon>Thermotogati</taxon>
        <taxon>Deinococcota</taxon>
        <taxon>Deinococci</taxon>
        <taxon>Deinococcales</taxon>
        <taxon>Deinococcaceae</taxon>
        <taxon>Deinococcus</taxon>
    </lineage>
</organism>
<proteinExistence type="predicted"/>
<name>A0A7W8GH64_9DEIO</name>
<evidence type="ECO:0000313" key="1">
    <source>
        <dbReference type="EMBL" id="MBB5235569.1"/>
    </source>
</evidence>
<evidence type="ECO:0000313" key="2">
    <source>
        <dbReference type="Proteomes" id="UP000525389"/>
    </source>
</evidence>
<accession>A0A7W8GH64</accession>
<comment type="caution">
    <text evidence="1">The sequence shown here is derived from an EMBL/GenBank/DDBJ whole genome shotgun (WGS) entry which is preliminary data.</text>
</comment>
<dbReference type="Proteomes" id="UP000525389">
    <property type="component" value="Unassembled WGS sequence"/>
</dbReference>
<protein>
    <submittedName>
        <fullName evidence="1">Uncharacterized protein</fullName>
    </submittedName>
</protein>
<dbReference type="AlphaFoldDB" id="A0A7W8GH64"/>
<keyword evidence="2" id="KW-1185">Reference proteome</keyword>
<dbReference type="EMBL" id="JACHFN010000013">
    <property type="protein sequence ID" value="MBB5235569.1"/>
    <property type="molecule type" value="Genomic_DNA"/>
</dbReference>